<dbReference type="EMBL" id="CAXITT010000481">
    <property type="protein sequence ID" value="CAL1542324.1"/>
    <property type="molecule type" value="Genomic_DNA"/>
</dbReference>
<dbReference type="InterPro" id="IPR052261">
    <property type="entry name" value="Glycosyltransferase_13"/>
</dbReference>
<dbReference type="GO" id="GO:0048471">
    <property type="term" value="C:perinuclear region of cytoplasm"/>
    <property type="evidence" value="ECO:0007669"/>
    <property type="project" value="UniProtKB-SubCell"/>
</dbReference>
<accession>A0AAV2I8N7</accession>
<comment type="cofactor">
    <cofactor evidence="20">
        <name>Mn(2+)</name>
        <dbReference type="ChEBI" id="CHEBI:29035"/>
    </cofactor>
    <text evidence="20">The cofactor is mostly bound to the substrate.</text>
</comment>
<reference evidence="21 22" key="1">
    <citation type="submission" date="2024-04" db="EMBL/GenBank/DDBJ databases">
        <authorList>
            <consortium name="Genoscope - CEA"/>
            <person name="William W."/>
        </authorList>
    </citation>
    <scope>NUCLEOTIDE SEQUENCE [LARGE SCALE GENOMIC DNA]</scope>
</reference>
<keyword evidence="8 20" id="KW-0812">Transmembrane</keyword>
<evidence type="ECO:0000256" key="7">
    <source>
        <dbReference type="ARBA" id="ARBA00022679"/>
    </source>
</evidence>
<keyword evidence="12 20" id="KW-0333">Golgi apparatus</keyword>
<dbReference type="GO" id="GO:0000139">
    <property type="term" value="C:Golgi membrane"/>
    <property type="evidence" value="ECO:0007669"/>
    <property type="project" value="UniProtKB-SubCell"/>
</dbReference>
<gene>
    <name evidence="21" type="ORF">GSLYS_00015918001</name>
</gene>
<keyword evidence="5" id="KW-0963">Cytoplasm</keyword>
<comment type="subcellular location">
    <subcellularLocation>
        <location evidence="2">Cytoplasm</location>
        <location evidence="2">Perinuclear region</location>
    </subcellularLocation>
    <subcellularLocation>
        <location evidence="1 20">Golgi apparatus membrane</location>
        <topology evidence="1 20">Single-pass type II membrane protein</topology>
    </subcellularLocation>
</comment>
<feature type="transmembrane region" description="Helical" evidence="20">
    <location>
        <begin position="12"/>
        <end position="30"/>
    </location>
</feature>
<protein>
    <recommendedName>
        <fullName evidence="17 20">Alpha-1,3-mannosyl-glycoprotein 2-beta-N-acetylglucosaminyltransferase</fullName>
        <shortName evidence="20">GNT-I</shortName>
        <shortName evidence="20">GlcNAc-T I</shortName>
        <ecNumber evidence="17 20">2.4.1.101</ecNumber>
    </recommendedName>
    <alternativeName>
        <fullName evidence="18 20">N-glycosyl-oligosaccharide-glycoprotein N-acetylglucosaminyltransferase I</fullName>
    </alternativeName>
</protein>
<evidence type="ECO:0000256" key="16">
    <source>
        <dbReference type="ARBA" id="ARBA00037706"/>
    </source>
</evidence>
<evidence type="ECO:0000256" key="8">
    <source>
        <dbReference type="ARBA" id="ARBA00022692"/>
    </source>
</evidence>
<evidence type="ECO:0000256" key="9">
    <source>
        <dbReference type="ARBA" id="ARBA00022723"/>
    </source>
</evidence>
<evidence type="ECO:0000313" key="21">
    <source>
        <dbReference type="EMBL" id="CAL1542324.1"/>
    </source>
</evidence>
<evidence type="ECO:0000256" key="19">
    <source>
        <dbReference type="ARBA" id="ARBA00049421"/>
    </source>
</evidence>
<evidence type="ECO:0000256" key="13">
    <source>
        <dbReference type="ARBA" id="ARBA00023136"/>
    </source>
</evidence>
<dbReference type="Proteomes" id="UP001497497">
    <property type="component" value="Unassembled WGS sequence"/>
</dbReference>
<evidence type="ECO:0000256" key="2">
    <source>
        <dbReference type="ARBA" id="ARBA00004556"/>
    </source>
</evidence>
<dbReference type="Pfam" id="PF03071">
    <property type="entry name" value="GNT-I"/>
    <property type="match status" value="1"/>
</dbReference>
<keyword evidence="10 20" id="KW-0735">Signal-anchor</keyword>
<dbReference type="AlphaFoldDB" id="A0AAV2I8N7"/>
<dbReference type="PANTHER" id="PTHR10468">
    <property type="entry name" value="PROTEIN O-LINKED-MANNOSE BETA-1,2-N-ACETYLGLUCOSAMINYLTRANSFERASE 1/ALPHA-1,3-MANNOSYL-GLYCOPROTEIN 2-BETA-N-ACETYLGLUCOSAMINYLTRANSFERASE"/>
    <property type="match status" value="1"/>
</dbReference>
<dbReference type="PANTHER" id="PTHR10468:SF0">
    <property type="entry name" value="ALPHA-1,3-MANNOSYL-GLYCOPROTEIN 2-BETA-N-ACETYLGLUCOSAMINYLTRANSFERASE"/>
    <property type="match status" value="1"/>
</dbReference>
<proteinExistence type="inferred from homology"/>
<keyword evidence="22" id="KW-1185">Reference proteome</keyword>
<evidence type="ECO:0000313" key="22">
    <source>
        <dbReference type="Proteomes" id="UP001497497"/>
    </source>
</evidence>
<evidence type="ECO:0000256" key="12">
    <source>
        <dbReference type="ARBA" id="ARBA00023034"/>
    </source>
</evidence>
<evidence type="ECO:0000256" key="5">
    <source>
        <dbReference type="ARBA" id="ARBA00022490"/>
    </source>
</evidence>
<evidence type="ECO:0000256" key="14">
    <source>
        <dbReference type="ARBA" id="ARBA00023157"/>
    </source>
</evidence>
<dbReference type="FunFam" id="3.10.180.20:FF:000001">
    <property type="entry name" value="alpha-1,3-mannosyl-glycoprotein 2-beta-N-acetylglucosaminyltransferase"/>
    <property type="match status" value="1"/>
</dbReference>
<evidence type="ECO:0000256" key="3">
    <source>
        <dbReference type="ARBA" id="ARBA00004922"/>
    </source>
</evidence>
<dbReference type="InterPro" id="IPR029044">
    <property type="entry name" value="Nucleotide-diphossugar_trans"/>
</dbReference>
<dbReference type="InterPro" id="IPR004139">
    <property type="entry name" value="Glyco_trans_13"/>
</dbReference>
<keyword evidence="7" id="KW-0808">Transferase</keyword>
<comment type="similarity">
    <text evidence="4 20">Belongs to the glycosyltransferase 13 family.</text>
</comment>
<dbReference type="SUPFAM" id="SSF53448">
    <property type="entry name" value="Nucleotide-diphospho-sugar transferases"/>
    <property type="match status" value="1"/>
</dbReference>
<keyword evidence="11 20" id="KW-1133">Transmembrane helix</keyword>
<comment type="pathway">
    <text evidence="3 20">Protein modification; protein glycosylation.</text>
</comment>
<evidence type="ECO:0000256" key="6">
    <source>
        <dbReference type="ARBA" id="ARBA00022676"/>
    </source>
</evidence>
<name>A0AAV2I8N7_LYMST</name>
<keyword evidence="9 20" id="KW-0479">Metal-binding</keyword>
<evidence type="ECO:0000256" key="1">
    <source>
        <dbReference type="ARBA" id="ARBA00004323"/>
    </source>
</evidence>
<comment type="caution">
    <text evidence="21">The sequence shown here is derived from an EMBL/GenBank/DDBJ whole genome shotgun (WGS) entry which is preliminary data.</text>
</comment>
<dbReference type="EC" id="2.4.1.101" evidence="17 20"/>
<comment type="function">
    <text evidence="16 20">Initiates complex N-linked carbohydrate formation. Essential for the conversion of high-mannose to hybrid and complex N-glycans.</text>
</comment>
<sequence>MLKLISRQNRVKHLVILLGVAILVWNLIMYRKLSRNKITLSTTQEKELLFRLDDLEQKLLRQIEENGELLEKLQRANPFPYLPRGSRENYLPVLVMACNRVSVNRALDKLIQYRSPPARFPIVVSQDCGHQQTADVINTYVVPHNITHIKQPDLSDIQVPPAHVKLVNYYKVSRHYKWALEQMFMVFNFSAVIIVEDDLEVAPDFYEYFSAVYPLLKNDSSLWCISAWNDNGMGGKISGDSALLHRTDFFPGLGWLLDKELWMELRSKWPATFWDDWMRHADQRKGRQCIRPEICRTKTFGEKGVSNGAFYAKYLQHIILNSEFVPFSKLDLSYLEKDKYNATFTSKVYSAPLFSSADVLSGARPNDTVVRLEYTDKNSYVNVARQFGIMEDFKSGVPRVGYNGVVTFTFKGRRVYIAPPSPWTGYNPSWN</sequence>
<dbReference type="GO" id="GO:0003827">
    <property type="term" value="F:alpha-1,3-mannosylglycoprotein 2-beta-N-acetylglucosaminyltransferase activity"/>
    <property type="evidence" value="ECO:0007669"/>
    <property type="project" value="UniProtKB-UniRule"/>
</dbReference>
<dbReference type="GO" id="GO:0030145">
    <property type="term" value="F:manganese ion binding"/>
    <property type="evidence" value="ECO:0007669"/>
    <property type="project" value="UniProtKB-UniRule"/>
</dbReference>
<keyword evidence="14" id="KW-1015">Disulfide bond</keyword>
<evidence type="ECO:0000256" key="11">
    <source>
        <dbReference type="ARBA" id="ARBA00022989"/>
    </source>
</evidence>
<evidence type="ECO:0000256" key="20">
    <source>
        <dbReference type="RuleBase" id="RU368119"/>
    </source>
</evidence>
<dbReference type="FunFam" id="3.90.550.10:FF:000055">
    <property type="entry name" value="Alpha-1,3-mannosyl-glycoprotein 2-beta-N-acetylglucosaminyltransferase"/>
    <property type="match status" value="1"/>
</dbReference>
<keyword evidence="6 20" id="KW-0328">Glycosyltransferase</keyword>
<dbReference type="Gene3D" id="3.10.180.20">
    <property type="entry name" value="N-Acetylglucosaminyltransferase I, Domain 2"/>
    <property type="match status" value="1"/>
</dbReference>
<evidence type="ECO:0000256" key="17">
    <source>
        <dbReference type="ARBA" id="ARBA00038949"/>
    </source>
</evidence>
<organism evidence="21 22">
    <name type="scientific">Lymnaea stagnalis</name>
    <name type="common">Great pond snail</name>
    <name type="synonym">Helix stagnalis</name>
    <dbReference type="NCBI Taxonomy" id="6523"/>
    <lineage>
        <taxon>Eukaryota</taxon>
        <taxon>Metazoa</taxon>
        <taxon>Spiralia</taxon>
        <taxon>Lophotrochozoa</taxon>
        <taxon>Mollusca</taxon>
        <taxon>Gastropoda</taxon>
        <taxon>Heterobranchia</taxon>
        <taxon>Euthyneura</taxon>
        <taxon>Panpulmonata</taxon>
        <taxon>Hygrophila</taxon>
        <taxon>Lymnaeoidea</taxon>
        <taxon>Lymnaeidae</taxon>
        <taxon>Lymnaea</taxon>
    </lineage>
</organism>
<keyword evidence="13 20" id="KW-0472">Membrane</keyword>
<evidence type="ECO:0000256" key="15">
    <source>
        <dbReference type="ARBA" id="ARBA00023211"/>
    </source>
</evidence>
<keyword evidence="15 20" id="KW-0464">Manganese</keyword>
<evidence type="ECO:0000256" key="10">
    <source>
        <dbReference type="ARBA" id="ARBA00022968"/>
    </source>
</evidence>
<evidence type="ECO:0000256" key="18">
    <source>
        <dbReference type="ARBA" id="ARBA00041712"/>
    </source>
</evidence>
<dbReference type="Gene3D" id="3.90.550.10">
    <property type="entry name" value="Spore Coat Polysaccharide Biosynthesis Protein SpsA, Chain A"/>
    <property type="match status" value="1"/>
</dbReference>
<comment type="catalytic activity">
    <reaction evidence="19 20">
        <text>N(4)-(alpha-D-Man-(1-&gt;3)-[alpha-D-Man-(1-&gt;3)-[alpha-D-Man-(1-&gt;6)]-alpha-D-Man-(1-&gt;6)]-beta-D-Man-(1-&gt;4)-beta-D-GlcNAc-(1-&gt;4)-beta-D-GlcNAc)-L-asparaginyl-[protein] (N-glucan mannose isomer 5A1,2) + UDP-N-acetyl-alpha-D-glucosamine = N(4)-{beta-D-GlcNAc-(1-&gt;2)-alpha-D-Man-(1-&gt;3)-[alpha-D-Man-(1-&gt;3)-[alpha-D-Man-(1-&gt;6)]-alpha-D-Man-(1-&gt;6)]-beta-D-Man-(1-&gt;4)-beta-D-GlcNAc-(1-&gt;4)-beta-D-GlcNAc}-L-asparaginyl-[protein] + UDP + H(+)</text>
        <dbReference type="Rhea" id="RHEA:11456"/>
        <dbReference type="Rhea" id="RHEA-COMP:14367"/>
        <dbReference type="Rhea" id="RHEA-COMP:14368"/>
        <dbReference type="ChEBI" id="CHEBI:15378"/>
        <dbReference type="ChEBI" id="CHEBI:57705"/>
        <dbReference type="ChEBI" id="CHEBI:58223"/>
        <dbReference type="ChEBI" id="CHEBI:59087"/>
        <dbReference type="ChEBI" id="CHEBI:60625"/>
        <dbReference type="EC" id="2.4.1.101"/>
    </reaction>
</comment>
<evidence type="ECO:0000256" key="4">
    <source>
        <dbReference type="ARBA" id="ARBA00006492"/>
    </source>
</evidence>
<dbReference type="GO" id="GO:0006487">
    <property type="term" value="P:protein N-linked glycosylation"/>
    <property type="evidence" value="ECO:0007669"/>
    <property type="project" value="TreeGrafter"/>
</dbReference>